<feature type="chain" id="PRO_5034581433" description="Secreted protein" evidence="1">
    <location>
        <begin position="21"/>
        <end position="70"/>
    </location>
</feature>
<reference evidence="2" key="2">
    <citation type="submission" date="2025-08" db="UniProtKB">
        <authorList>
            <consortium name="Ensembl"/>
        </authorList>
    </citation>
    <scope>IDENTIFICATION</scope>
</reference>
<reference evidence="2" key="1">
    <citation type="submission" date="2018-05" db="EMBL/GenBank/DDBJ databases">
        <title>Whole genome of Theropithecus gelada.</title>
        <authorList>
            <person name="Chiou K.L."/>
            <person name="Snyder-Mackler N."/>
        </authorList>
    </citation>
    <scope>NUCLEOTIDE SEQUENCE [LARGE SCALE GENOMIC DNA]</scope>
</reference>
<dbReference type="AlphaFoldDB" id="A0A8D2EHC0"/>
<name>A0A8D2EHC0_THEGE</name>
<dbReference type="Ensembl" id="ENSTGET00000006455.1">
    <property type="protein sequence ID" value="ENSTGEP00000005323.1"/>
    <property type="gene ID" value="ENSTGEG00000004433.1"/>
</dbReference>
<evidence type="ECO:0008006" key="4">
    <source>
        <dbReference type="Google" id="ProtNLM"/>
    </source>
</evidence>
<proteinExistence type="predicted"/>
<evidence type="ECO:0000256" key="1">
    <source>
        <dbReference type="SAM" id="SignalP"/>
    </source>
</evidence>
<dbReference type="Proteomes" id="UP000694411">
    <property type="component" value="Chromosome 3"/>
</dbReference>
<keyword evidence="3" id="KW-1185">Reference proteome</keyword>
<feature type="signal peptide" evidence="1">
    <location>
        <begin position="1"/>
        <end position="20"/>
    </location>
</feature>
<protein>
    <recommendedName>
        <fullName evidence="4">Secreted protein</fullName>
    </recommendedName>
</protein>
<sequence length="70" mass="7894">MKSFLLIGTRILLWLSYTSQGPRPEAVLPLTPSPSAAHPRLVSCKLDKYKPLGQMQKQKREGKTCVWVTL</sequence>
<accession>A0A8D2EHC0</accession>
<evidence type="ECO:0000313" key="2">
    <source>
        <dbReference type="Ensembl" id="ENSTGEP00000005323.1"/>
    </source>
</evidence>
<evidence type="ECO:0000313" key="3">
    <source>
        <dbReference type="Proteomes" id="UP000694411"/>
    </source>
</evidence>
<reference evidence="2" key="3">
    <citation type="submission" date="2025-09" db="UniProtKB">
        <authorList>
            <consortium name="Ensembl"/>
        </authorList>
    </citation>
    <scope>IDENTIFICATION</scope>
</reference>
<organism evidence="2 3">
    <name type="scientific">Theropithecus gelada</name>
    <name type="common">Gelada baboon</name>
    <dbReference type="NCBI Taxonomy" id="9565"/>
    <lineage>
        <taxon>Eukaryota</taxon>
        <taxon>Metazoa</taxon>
        <taxon>Chordata</taxon>
        <taxon>Craniata</taxon>
        <taxon>Vertebrata</taxon>
        <taxon>Euteleostomi</taxon>
        <taxon>Mammalia</taxon>
        <taxon>Eutheria</taxon>
        <taxon>Euarchontoglires</taxon>
        <taxon>Primates</taxon>
        <taxon>Haplorrhini</taxon>
        <taxon>Catarrhini</taxon>
        <taxon>Cercopithecidae</taxon>
        <taxon>Cercopithecinae</taxon>
        <taxon>Theropithecus</taxon>
    </lineage>
</organism>
<keyword evidence="1" id="KW-0732">Signal</keyword>